<name>A0A7W9D2J0_9HYPH</name>
<dbReference type="EMBL" id="JACHBI010000007">
    <property type="protein sequence ID" value="MBB5575357.1"/>
    <property type="molecule type" value="Genomic_DNA"/>
</dbReference>
<sequence length="92" mass="10248">MKTVISAIGFFVLGLSVAFAGQVNGYYRNNGTYVAPHYRSNRDSTVTNNYSYEGNTNPYTGRSGNSYYQHDLTSPYFNGTPYSNGRYGHSGY</sequence>
<dbReference type="Proteomes" id="UP000549882">
    <property type="component" value="Unassembled WGS sequence"/>
</dbReference>
<reference evidence="3 4" key="1">
    <citation type="submission" date="2020-08" db="EMBL/GenBank/DDBJ databases">
        <title>Genomic Encyclopedia of Type Strains, Phase IV (KMG-V): Genome sequencing to study the core and pangenomes of soil and plant-associated prokaryotes.</title>
        <authorList>
            <person name="Whitman W."/>
        </authorList>
    </citation>
    <scope>NUCLEOTIDE SEQUENCE [LARGE SCALE GENOMIC DNA]</scope>
    <source>
        <strain evidence="3 4">SEMIA 4064</strain>
    </source>
</reference>
<accession>A0A7W9D2J0</accession>
<dbReference type="RefSeq" id="WP_183938661.1">
    <property type="nucleotide sequence ID" value="NZ_JACHBI010000007.1"/>
</dbReference>
<evidence type="ECO:0000256" key="1">
    <source>
        <dbReference type="SAM" id="MobiDB-lite"/>
    </source>
</evidence>
<proteinExistence type="predicted"/>
<feature type="chain" id="PRO_5030590552" evidence="2">
    <location>
        <begin position="21"/>
        <end position="92"/>
    </location>
</feature>
<comment type="caution">
    <text evidence="3">The sequence shown here is derived from an EMBL/GenBank/DDBJ whole genome shotgun (WGS) entry which is preliminary data.</text>
</comment>
<feature type="region of interest" description="Disordered" evidence="1">
    <location>
        <begin position="45"/>
        <end position="65"/>
    </location>
</feature>
<dbReference type="AlphaFoldDB" id="A0A7W9D2J0"/>
<keyword evidence="4" id="KW-1185">Reference proteome</keyword>
<keyword evidence="2" id="KW-0732">Signal</keyword>
<evidence type="ECO:0000313" key="4">
    <source>
        <dbReference type="Proteomes" id="UP000549882"/>
    </source>
</evidence>
<evidence type="ECO:0000313" key="3">
    <source>
        <dbReference type="EMBL" id="MBB5575357.1"/>
    </source>
</evidence>
<feature type="signal peptide" evidence="2">
    <location>
        <begin position="1"/>
        <end position="20"/>
    </location>
</feature>
<protein>
    <submittedName>
        <fullName evidence="3">Uncharacterized protein</fullName>
    </submittedName>
</protein>
<gene>
    <name evidence="3" type="ORF">GGD50_003986</name>
</gene>
<organism evidence="3 4">
    <name type="scientific">Rhizobium paranaense</name>
    <dbReference type="NCBI Taxonomy" id="1650438"/>
    <lineage>
        <taxon>Bacteria</taxon>
        <taxon>Pseudomonadati</taxon>
        <taxon>Pseudomonadota</taxon>
        <taxon>Alphaproteobacteria</taxon>
        <taxon>Hyphomicrobiales</taxon>
        <taxon>Rhizobiaceae</taxon>
        <taxon>Rhizobium/Agrobacterium group</taxon>
        <taxon>Rhizobium</taxon>
    </lineage>
</organism>
<evidence type="ECO:0000256" key="2">
    <source>
        <dbReference type="SAM" id="SignalP"/>
    </source>
</evidence>